<evidence type="ECO:0000256" key="4">
    <source>
        <dbReference type="SAM" id="MobiDB-lite"/>
    </source>
</evidence>
<dbReference type="InterPro" id="IPR045379">
    <property type="entry name" value="Crinkler_N"/>
</dbReference>
<feature type="domain" description="Crinkler effector protein N-terminal" evidence="5">
    <location>
        <begin position="66"/>
        <end position="131"/>
    </location>
</feature>
<sequence length="158" mass="17861">MHLITKAESSLRTSSFRGTPRESHLTVSKNAVCVDGDKNDVNEIIDLRRRAAGGYCGIVSTEQYAVPPRLVTLYLAKKNGAWLKHDYSVEELLQGKIDTGYKKMLSSWILDEDYLGAEFEPGRKEIHVLVELPVPDSHCVDIGEPDPRLLKYQRKYSL</sequence>
<feature type="compositionally biased region" description="Polar residues" evidence="4">
    <location>
        <begin position="7"/>
        <end position="17"/>
    </location>
</feature>
<keyword evidence="7" id="KW-1185">Reference proteome</keyword>
<reference evidence="6" key="1">
    <citation type="submission" date="2023-04" db="EMBL/GenBank/DDBJ databases">
        <title>Phytophthora lilii NBRC 32176.</title>
        <authorList>
            <person name="Ichikawa N."/>
            <person name="Sato H."/>
            <person name="Tonouchi N."/>
        </authorList>
    </citation>
    <scope>NUCLEOTIDE SEQUENCE</scope>
    <source>
        <strain evidence="6">NBRC 32176</strain>
    </source>
</reference>
<dbReference type="EMBL" id="BSXW01004007">
    <property type="protein sequence ID" value="GMF47724.1"/>
    <property type="molecule type" value="Genomic_DNA"/>
</dbReference>
<accession>A0A9W7D212</accession>
<dbReference type="GO" id="GO:0005576">
    <property type="term" value="C:extracellular region"/>
    <property type="evidence" value="ECO:0007669"/>
    <property type="project" value="UniProtKB-SubCell"/>
</dbReference>
<evidence type="ECO:0000313" key="7">
    <source>
        <dbReference type="Proteomes" id="UP001165083"/>
    </source>
</evidence>
<evidence type="ECO:0000256" key="2">
    <source>
        <dbReference type="ARBA" id="ARBA00004613"/>
    </source>
</evidence>
<evidence type="ECO:0000256" key="3">
    <source>
        <dbReference type="ARBA" id="ARBA00022525"/>
    </source>
</evidence>
<dbReference type="Proteomes" id="UP001165083">
    <property type="component" value="Unassembled WGS sequence"/>
</dbReference>
<organism evidence="6 7">
    <name type="scientific">Phytophthora lilii</name>
    <dbReference type="NCBI Taxonomy" id="2077276"/>
    <lineage>
        <taxon>Eukaryota</taxon>
        <taxon>Sar</taxon>
        <taxon>Stramenopiles</taxon>
        <taxon>Oomycota</taxon>
        <taxon>Peronosporomycetes</taxon>
        <taxon>Peronosporales</taxon>
        <taxon>Peronosporaceae</taxon>
        <taxon>Phytophthora</taxon>
    </lineage>
</organism>
<name>A0A9W7D212_9STRA</name>
<dbReference type="GO" id="GO:0043657">
    <property type="term" value="C:host cell"/>
    <property type="evidence" value="ECO:0007669"/>
    <property type="project" value="UniProtKB-SubCell"/>
</dbReference>
<dbReference type="OrthoDB" id="165123at2759"/>
<evidence type="ECO:0000259" key="5">
    <source>
        <dbReference type="Pfam" id="PF20147"/>
    </source>
</evidence>
<comment type="subcellular location">
    <subcellularLocation>
        <location evidence="1">Host cell</location>
    </subcellularLocation>
    <subcellularLocation>
        <location evidence="2">Secreted</location>
    </subcellularLocation>
</comment>
<comment type="caution">
    <text evidence="6">The sequence shown here is derived from an EMBL/GenBank/DDBJ whole genome shotgun (WGS) entry which is preliminary data.</text>
</comment>
<gene>
    <name evidence="6" type="ORF">Plil01_001706800</name>
</gene>
<evidence type="ECO:0000313" key="6">
    <source>
        <dbReference type="EMBL" id="GMF47724.1"/>
    </source>
</evidence>
<keyword evidence="3" id="KW-0964">Secreted</keyword>
<protein>
    <submittedName>
        <fullName evidence="6">Unnamed protein product</fullName>
    </submittedName>
</protein>
<dbReference type="Pfam" id="PF20147">
    <property type="entry name" value="Crinkler"/>
    <property type="match status" value="1"/>
</dbReference>
<feature type="region of interest" description="Disordered" evidence="4">
    <location>
        <begin position="1"/>
        <end position="22"/>
    </location>
</feature>
<evidence type="ECO:0000256" key="1">
    <source>
        <dbReference type="ARBA" id="ARBA00004340"/>
    </source>
</evidence>
<proteinExistence type="predicted"/>
<dbReference type="AlphaFoldDB" id="A0A9W7D212"/>